<accession>A0ABS4GK26</accession>
<reference evidence="3 4" key="1">
    <citation type="submission" date="2021-03" db="EMBL/GenBank/DDBJ databases">
        <title>Genomic Encyclopedia of Type Strains, Phase IV (KMG-IV): sequencing the most valuable type-strain genomes for metagenomic binning, comparative biology and taxonomic classification.</title>
        <authorList>
            <person name="Goeker M."/>
        </authorList>
    </citation>
    <scope>NUCLEOTIDE SEQUENCE [LARGE SCALE GENOMIC DNA]</scope>
    <source>
        <strain evidence="3 4">DSM 24738</strain>
    </source>
</reference>
<dbReference type="Proteomes" id="UP001519343">
    <property type="component" value="Unassembled WGS sequence"/>
</dbReference>
<feature type="compositionally biased region" description="Polar residues" evidence="1">
    <location>
        <begin position="9"/>
        <end position="23"/>
    </location>
</feature>
<dbReference type="InterPro" id="IPR052018">
    <property type="entry name" value="PHP_domain"/>
</dbReference>
<dbReference type="CDD" id="cd07438">
    <property type="entry name" value="PHP_HisPPase_AMP"/>
    <property type="match status" value="1"/>
</dbReference>
<dbReference type="Gene3D" id="1.10.150.650">
    <property type="match status" value="1"/>
</dbReference>
<gene>
    <name evidence="3" type="ORF">J2Z37_000605</name>
</gene>
<dbReference type="InterPro" id="IPR016195">
    <property type="entry name" value="Pol/histidinol_Pase-like"/>
</dbReference>
<dbReference type="PANTHER" id="PTHR42924">
    <property type="entry name" value="EXONUCLEASE"/>
    <property type="match status" value="1"/>
</dbReference>
<dbReference type="InterPro" id="IPR004013">
    <property type="entry name" value="PHP_dom"/>
</dbReference>
<evidence type="ECO:0000313" key="3">
    <source>
        <dbReference type="EMBL" id="MBP1930618.1"/>
    </source>
</evidence>
<protein>
    <submittedName>
        <fullName evidence="3">Metal-dependent phosphoesterase TrpH</fullName>
    </submittedName>
</protein>
<keyword evidence="4" id="KW-1185">Reference proteome</keyword>
<sequence length="284" mass="31479">MELVDLHSHTTASDGTYTPSESVQRAKSKGLRAFAITDHDTVAGIQEAVEMGKKCGIEIVPGIEISTVDAGQDIHVLGYYMDYMQPQFLQQLESLRNVRNVRNEMLIHNLQQLKIPITMEEVVKRKKMKEGNIGRPHIAEVLMEKGVVQSVQEAFELYLGKNGKAYANPPRITPEEAIDLIKEAQGVAVLAHPGLYANRELVIRLIHYGLDGIEVFHPDHSAEEAAYFAELATENGLIGTAGSDFHGERNGVIFHGDIGDATTHYDAVDKLRKASIEARTKKLR</sequence>
<dbReference type="PANTHER" id="PTHR42924:SF3">
    <property type="entry name" value="POLYMERASE_HISTIDINOL PHOSPHATASE N-TERMINAL DOMAIN-CONTAINING PROTEIN"/>
    <property type="match status" value="1"/>
</dbReference>
<proteinExistence type="predicted"/>
<dbReference type="Gene3D" id="3.20.20.140">
    <property type="entry name" value="Metal-dependent hydrolases"/>
    <property type="match status" value="1"/>
</dbReference>
<evidence type="ECO:0000256" key="1">
    <source>
        <dbReference type="SAM" id="MobiDB-lite"/>
    </source>
</evidence>
<name>A0ABS4GK26_9BACL</name>
<dbReference type="Pfam" id="PF02811">
    <property type="entry name" value="PHP"/>
    <property type="match status" value="1"/>
</dbReference>
<feature type="domain" description="Polymerase/histidinol phosphatase N-terminal" evidence="2">
    <location>
        <begin position="4"/>
        <end position="69"/>
    </location>
</feature>
<evidence type="ECO:0000313" key="4">
    <source>
        <dbReference type="Proteomes" id="UP001519343"/>
    </source>
</evidence>
<comment type="caution">
    <text evidence="3">The sequence shown here is derived from an EMBL/GenBank/DDBJ whole genome shotgun (WGS) entry which is preliminary data.</text>
</comment>
<dbReference type="InterPro" id="IPR003141">
    <property type="entry name" value="Pol/His_phosphatase_N"/>
</dbReference>
<organism evidence="3 4">
    <name type="scientific">Ammoniphilus resinae</name>
    <dbReference type="NCBI Taxonomy" id="861532"/>
    <lineage>
        <taxon>Bacteria</taxon>
        <taxon>Bacillati</taxon>
        <taxon>Bacillota</taxon>
        <taxon>Bacilli</taxon>
        <taxon>Bacillales</taxon>
        <taxon>Paenibacillaceae</taxon>
        <taxon>Aneurinibacillus group</taxon>
        <taxon>Ammoniphilus</taxon>
    </lineage>
</organism>
<dbReference type="EMBL" id="JAGGKT010000001">
    <property type="protein sequence ID" value="MBP1930618.1"/>
    <property type="molecule type" value="Genomic_DNA"/>
</dbReference>
<dbReference type="SUPFAM" id="SSF89550">
    <property type="entry name" value="PHP domain-like"/>
    <property type="match status" value="1"/>
</dbReference>
<evidence type="ECO:0000259" key="2">
    <source>
        <dbReference type="SMART" id="SM00481"/>
    </source>
</evidence>
<dbReference type="RefSeq" id="WP_209808698.1">
    <property type="nucleotide sequence ID" value="NZ_JAGGKT010000001.1"/>
</dbReference>
<dbReference type="SMART" id="SM00481">
    <property type="entry name" value="POLIIIAc"/>
    <property type="match status" value="1"/>
</dbReference>
<feature type="region of interest" description="Disordered" evidence="1">
    <location>
        <begin position="1"/>
        <end position="23"/>
    </location>
</feature>